<feature type="transmembrane region" description="Helical" evidence="7">
    <location>
        <begin position="91"/>
        <end position="110"/>
    </location>
</feature>
<evidence type="ECO:0000313" key="10">
    <source>
        <dbReference type="Proteomes" id="UP001235269"/>
    </source>
</evidence>
<sequence length="168" mass="17658">MQPLFVAMDTLLNELFPAHRLPYSIMLARMMGAMLFGALIGIERERHDKAAGLRTHILISLAAAVFAILSTEAAHMPIFNANLAQIDPLRVVEAVTSGVAFLAAGMIVFSKGTVHGLTTGAGMWLSGAVGLALGFGFWVIGAIASLSCFLVLGVIGRLMGHGASNPKK</sequence>
<dbReference type="PANTHER" id="PTHR33778:SF1">
    <property type="entry name" value="MAGNESIUM TRANSPORTER YHID-RELATED"/>
    <property type="match status" value="1"/>
</dbReference>
<dbReference type="EMBL" id="JAUSWH010000001">
    <property type="protein sequence ID" value="MDQ0453897.1"/>
    <property type="molecule type" value="Genomic_DNA"/>
</dbReference>
<evidence type="ECO:0000256" key="1">
    <source>
        <dbReference type="ARBA" id="ARBA00004651"/>
    </source>
</evidence>
<dbReference type="Proteomes" id="UP001235269">
    <property type="component" value="Unassembled WGS sequence"/>
</dbReference>
<evidence type="ECO:0000256" key="5">
    <source>
        <dbReference type="ARBA" id="ARBA00022989"/>
    </source>
</evidence>
<feature type="transmembrane region" description="Helical" evidence="7">
    <location>
        <begin position="53"/>
        <end position="71"/>
    </location>
</feature>
<evidence type="ECO:0000259" key="8">
    <source>
        <dbReference type="Pfam" id="PF02308"/>
    </source>
</evidence>
<comment type="caution">
    <text evidence="9">The sequence shown here is derived from an EMBL/GenBank/DDBJ whole genome shotgun (WGS) entry which is preliminary data.</text>
</comment>
<dbReference type="Pfam" id="PF02308">
    <property type="entry name" value="MgtC"/>
    <property type="match status" value="1"/>
</dbReference>
<comment type="similarity">
    <text evidence="2 7">Belongs to the MgtC/SapB family.</text>
</comment>
<name>A0ABU0I6Q6_9HYPH</name>
<protein>
    <recommendedName>
        <fullName evidence="7">Protein MgtC</fullName>
    </recommendedName>
</protein>
<reference evidence="9 10" key="1">
    <citation type="submission" date="2023-07" db="EMBL/GenBank/DDBJ databases">
        <title>Genomic Encyclopedia of Type Strains, Phase IV (KMG-IV): sequencing the most valuable type-strain genomes for metagenomic binning, comparative biology and taxonomic classification.</title>
        <authorList>
            <person name="Goeker M."/>
        </authorList>
    </citation>
    <scope>NUCLEOTIDE SEQUENCE [LARGE SCALE GENOMIC DNA]</scope>
    <source>
        <strain evidence="9 10">DSM 100301</strain>
    </source>
</reference>
<dbReference type="InterPro" id="IPR003416">
    <property type="entry name" value="MgtC/SapB/SrpB/YhiD_fam"/>
</dbReference>
<gene>
    <name evidence="9" type="ORF">QO005_000212</name>
</gene>
<keyword evidence="4 7" id="KW-0812">Transmembrane</keyword>
<keyword evidence="3" id="KW-1003">Cell membrane</keyword>
<evidence type="ECO:0000256" key="4">
    <source>
        <dbReference type="ARBA" id="ARBA00022692"/>
    </source>
</evidence>
<keyword evidence="10" id="KW-1185">Reference proteome</keyword>
<evidence type="ECO:0000256" key="2">
    <source>
        <dbReference type="ARBA" id="ARBA00009298"/>
    </source>
</evidence>
<comment type="subcellular location">
    <subcellularLocation>
        <location evidence="7">Cell inner membrane</location>
        <topology evidence="7">Multi-pass membrane protein</topology>
    </subcellularLocation>
    <subcellularLocation>
        <location evidence="1">Cell membrane</location>
        <topology evidence="1">Multi-pass membrane protein</topology>
    </subcellularLocation>
</comment>
<dbReference type="PANTHER" id="PTHR33778">
    <property type="entry name" value="PROTEIN MGTC"/>
    <property type="match status" value="1"/>
</dbReference>
<evidence type="ECO:0000256" key="6">
    <source>
        <dbReference type="ARBA" id="ARBA00023136"/>
    </source>
</evidence>
<accession>A0ABU0I6Q6</accession>
<keyword evidence="6 7" id="KW-0472">Membrane</keyword>
<keyword evidence="7" id="KW-0997">Cell inner membrane</keyword>
<evidence type="ECO:0000256" key="7">
    <source>
        <dbReference type="RuleBase" id="RU365041"/>
    </source>
</evidence>
<proteinExistence type="inferred from homology"/>
<dbReference type="PRINTS" id="PR01837">
    <property type="entry name" value="MGTCSAPBPROT"/>
</dbReference>
<feature type="domain" description="MgtC/SapB/SrpB/YhiD N-terminal" evidence="8">
    <location>
        <begin position="31"/>
        <end position="157"/>
    </location>
</feature>
<feature type="transmembrane region" description="Helical" evidence="7">
    <location>
        <begin position="20"/>
        <end position="41"/>
    </location>
</feature>
<evidence type="ECO:0000313" key="9">
    <source>
        <dbReference type="EMBL" id="MDQ0453897.1"/>
    </source>
</evidence>
<feature type="transmembrane region" description="Helical" evidence="7">
    <location>
        <begin position="122"/>
        <end position="155"/>
    </location>
</feature>
<dbReference type="InterPro" id="IPR049177">
    <property type="entry name" value="MgtC_SapB_SrpB_YhiD_N"/>
</dbReference>
<keyword evidence="5 7" id="KW-1133">Transmembrane helix</keyword>
<organism evidence="9 10">
    <name type="scientific">Rhizobium paknamense</name>
    <dbReference type="NCBI Taxonomy" id="1206817"/>
    <lineage>
        <taxon>Bacteria</taxon>
        <taxon>Pseudomonadati</taxon>
        <taxon>Pseudomonadota</taxon>
        <taxon>Alphaproteobacteria</taxon>
        <taxon>Hyphomicrobiales</taxon>
        <taxon>Rhizobiaceae</taxon>
        <taxon>Rhizobium/Agrobacterium group</taxon>
        <taxon>Rhizobium</taxon>
    </lineage>
</organism>
<evidence type="ECO:0000256" key="3">
    <source>
        <dbReference type="ARBA" id="ARBA00022475"/>
    </source>
</evidence>